<comment type="caution">
    <text evidence="2">The sequence shown here is derived from an EMBL/GenBank/DDBJ whole genome shotgun (WGS) entry which is preliminary data.</text>
</comment>
<proteinExistence type="predicted"/>
<protein>
    <submittedName>
        <fullName evidence="2">Uncharacterized protein</fullName>
    </submittedName>
</protein>
<evidence type="ECO:0000256" key="1">
    <source>
        <dbReference type="SAM" id="MobiDB-lite"/>
    </source>
</evidence>
<name>A0A3L6NQN9_FUSOX</name>
<dbReference type="Proteomes" id="UP000270866">
    <property type="component" value="Chromosome 7"/>
</dbReference>
<accession>A0A3L6NQN9</accession>
<dbReference type="EMBL" id="MRCU01000004">
    <property type="protein sequence ID" value="RKK20910.1"/>
    <property type="molecule type" value="Genomic_DNA"/>
</dbReference>
<feature type="region of interest" description="Disordered" evidence="1">
    <location>
        <begin position="1"/>
        <end position="27"/>
    </location>
</feature>
<sequence>MRCHIGPHRPRDDVARPRLQDQIDPIRSPGDDTCTTHFSVWSMLSEQLQQCSCDSTPRHSVASHDWCLSC</sequence>
<feature type="compositionally biased region" description="Basic and acidic residues" evidence="1">
    <location>
        <begin position="9"/>
        <end position="21"/>
    </location>
</feature>
<organism evidence="2">
    <name type="scientific">Fusarium oxysporum f. sp. cepae</name>
    <dbReference type="NCBI Taxonomy" id="396571"/>
    <lineage>
        <taxon>Eukaryota</taxon>
        <taxon>Fungi</taxon>
        <taxon>Dikarya</taxon>
        <taxon>Ascomycota</taxon>
        <taxon>Pezizomycotina</taxon>
        <taxon>Sordariomycetes</taxon>
        <taxon>Hypocreomycetidae</taxon>
        <taxon>Hypocreales</taxon>
        <taxon>Nectriaceae</taxon>
        <taxon>Fusarium</taxon>
        <taxon>Fusarium oxysporum species complex</taxon>
    </lineage>
</organism>
<gene>
    <name evidence="2" type="ORF">BFJ65_g7602</name>
</gene>
<evidence type="ECO:0000313" key="2">
    <source>
        <dbReference type="EMBL" id="RKK20910.1"/>
    </source>
</evidence>
<reference evidence="2" key="1">
    <citation type="journal article" date="2018" name="Sci. Rep.">
        <title>Characterisation of pathogen-specific regions and novel effector candidates in Fusarium oxysporum f. sp. cepae.</title>
        <authorList>
            <person name="Armitage A.D."/>
            <person name="Taylor A."/>
            <person name="Sobczyk M.K."/>
            <person name="Baxter L."/>
            <person name="Greenfield B.P."/>
            <person name="Bates H.J."/>
            <person name="Wilson F."/>
            <person name="Jackson A.C."/>
            <person name="Ott S."/>
            <person name="Harrison R.J."/>
            <person name="Clarkson J.P."/>
        </authorList>
    </citation>
    <scope>NUCLEOTIDE SEQUENCE [LARGE SCALE GENOMIC DNA]</scope>
    <source>
        <strain evidence="2">FoC_Fus2</strain>
    </source>
</reference>
<dbReference type="AlphaFoldDB" id="A0A3L6NQN9"/>